<gene>
    <name evidence="3" type="ORF">AWH69_00880</name>
</gene>
<dbReference type="STRING" id="262209.AWH69_00880"/>
<keyword evidence="2" id="KW-1133">Transmembrane helix</keyword>
<proteinExistence type="predicted"/>
<feature type="region of interest" description="Disordered" evidence="1">
    <location>
        <begin position="66"/>
        <end position="89"/>
    </location>
</feature>
<organism evidence="3 4">
    <name type="scientific">Janibacter melonis</name>
    <dbReference type="NCBI Taxonomy" id="262209"/>
    <lineage>
        <taxon>Bacteria</taxon>
        <taxon>Bacillati</taxon>
        <taxon>Actinomycetota</taxon>
        <taxon>Actinomycetes</taxon>
        <taxon>Micrococcales</taxon>
        <taxon>Intrasporangiaceae</taxon>
        <taxon>Janibacter</taxon>
    </lineage>
</organism>
<sequence>MIGRVLRERAGQAALVGALGTLVLLVGAVLGSWQVASVGAALALLCLLGLAAWAVVLLGRPAAPVPRPVSPVDTTSQQPGVATGTSAPSDATAVVSELSTGRVLEDALRRSGLTASLSGAVAEHLARAPREQADLVRLVTRHDLSPAAPLGDDMTPSAVLAAVTAVVGRRPRRVLVLGSGNAVLWLAGAAREAGAHLDVVCDEAVVTDLDEQLSVRGLRDVVDVLVEDSTGTEVDRAARWADPRTSTHRYDLVLVLPLSSGQARSAVDSLDLLLERLEDDGAIFVGGAPGTSLLGQAWAARPELRATATGAAVPPTPQVHPGHDGPPVLLVRSGLPVPAAGEATAS</sequence>
<protein>
    <submittedName>
        <fullName evidence="3">Uncharacterized protein</fullName>
    </submittedName>
</protein>
<dbReference type="Proteomes" id="UP000076976">
    <property type="component" value="Unassembled WGS sequence"/>
</dbReference>
<keyword evidence="2" id="KW-0472">Membrane</keyword>
<dbReference type="EMBL" id="LQZG01000001">
    <property type="protein sequence ID" value="OAB88400.1"/>
    <property type="molecule type" value="Genomic_DNA"/>
</dbReference>
<keyword evidence="2" id="KW-0812">Transmembrane</keyword>
<dbReference type="AlphaFoldDB" id="A0A176QFC9"/>
<dbReference type="RefSeq" id="WP_068270098.1">
    <property type="nucleotide sequence ID" value="NZ_LQZG01000001.1"/>
</dbReference>
<feature type="transmembrane region" description="Helical" evidence="2">
    <location>
        <begin position="12"/>
        <end position="33"/>
    </location>
</feature>
<reference evidence="3 4" key="1">
    <citation type="submission" date="2016-01" db="EMBL/GenBank/DDBJ databases">
        <title>Janibacter melonis strain CD11_4 genome sequencing and assembly.</title>
        <authorList>
            <person name="Nair G.R."/>
            <person name="Kaur G."/>
            <person name="Chander A.M."/>
            <person name="Mayilraj S."/>
        </authorList>
    </citation>
    <scope>NUCLEOTIDE SEQUENCE [LARGE SCALE GENOMIC DNA]</scope>
    <source>
        <strain evidence="3 4">CD11-4</strain>
    </source>
</reference>
<feature type="compositionally biased region" description="Polar residues" evidence="1">
    <location>
        <begin position="73"/>
        <end position="89"/>
    </location>
</feature>
<comment type="caution">
    <text evidence="3">The sequence shown here is derived from an EMBL/GenBank/DDBJ whole genome shotgun (WGS) entry which is preliminary data.</text>
</comment>
<feature type="transmembrane region" description="Helical" evidence="2">
    <location>
        <begin position="39"/>
        <end position="58"/>
    </location>
</feature>
<evidence type="ECO:0000313" key="4">
    <source>
        <dbReference type="Proteomes" id="UP000076976"/>
    </source>
</evidence>
<evidence type="ECO:0000313" key="3">
    <source>
        <dbReference type="EMBL" id="OAB88400.1"/>
    </source>
</evidence>
<evidence type="ECO:0000256" key="1">
    <source>
        <dbReference type="SAM" id="MobiDB-lite"/>
    </source>
</evidence>
<keyword evidence="4" id="KW-1185">Reference proteome</keyword>
<evidence type="ECO:0000256" key="2">
    <source>
        <dbReference type="SAM" id="Phobius"/>
    </source>
</evidence>
<name>A0A176QFC9_9MICO</name>
<accession>A0A176QFC9</accession>